<proteinExistence type="predicted"/>
<dbReference type="InterPro" id="IPR046537">
    <property type="entry name" value="DUF6602"/>
</dbReference>
<dbReference type="AlphaFoldDB" id="A0A1R1JHA0"/>
<organism evidence="2 3">
    <name type="scientific">Burkholderia ubonensis</name>
    <dbReference type="NCBI Taxonomy" id="101571"/>
    <lineage>
        <taxon>Bacteria</taxon>
        <taxon>Pseudomonadati</taxon>
        <taxon>Pseudomonadota</taxon>
        <taxon>Betaproteobacteria</taxon>
        <taxon>Burkholderiales</taxon>
        <taxon>Burkholderiaceae</taxon>
        <taxon>Burkholderia</taxon>
        <taxon>Burkholderia cepacia complex</taxon>
    </lineage>
</organism>
<feature type="domain" description="DUF6602" evidence="1">
    <location>
        <begin position="20"/>
        <end position="124"/>
    </location>
</feature>
<dbReference type="CDD" id="cd21173">
    <property type="entry name" value="NucC-like"/>
    <property type="match status" value="1"/>
</dbReference>
<sequence length="387" mass="43235">MNTKNLFQKIGEKMRVDFEAAAEIEHNGSRGTVRENILKKFLSEGRLPPKYGLGAGEIVGRARDTSRQCDLIVYDKFNGVALIYDESTQVYPIDCVYGIIEVKSALSKAEFIDALEKVKHFKAMAPRGNVSQSLGSAWVMTRERPKPFGVVFAYSLGKNSLDSLIENLSEWESNTPPSLWPNYVCVLGQGVIYHSGQPFEDCLHSDQITSACYPSSMPYGPDSLFKFYCAVHDMCTHMQLGPVELLRYFDPAIQIGKYVVYGRGVEVEITKDGGDPRPARLKESTVAKIVEWCAGREKISYGDILLKRIGSLPVGMDENSPTMKRKVFFYNPDNLKGLSELRDALQSGGEPPDLGRTLIHTFDLIIDEECYVVAGLSHEDFESEESK</sequence>
<dbReference type="EMBL" id="MTJZ01000004">
    <property type="protein sequence ID" value="OMG74724.1"/>
    <property type="molecule type" value="Genomic_DNA"/>
</dbReference>
<gene>
    <name evidence="2" type="ORF">BW685_04530</name>
</gene>
<dbReference type="Pfam" id="PF20247">
    <property type="entry name" value="DUF6602"/>
    <property type="match status" value="1"/>
</dbReference>
<evidence type="ECO:0000259" key="1">
    <source>
        <dbReference type="Pfam" id="PF20247"/>
    </source>
</evidence>
<accession>A0A1R1JHA0</accession>
<evidence type="ECO:0000313" key="3">
    <source>
        <dbReference type="Proteomes" id="UP000187194"/>
    </source>
</evidence>
<reference evidence="2 3" key="1">
    <citation type="submission" date="2017-01" db="EMBL/GenBank/DDBJ databases">
        <title>Phylogeographic, genomic and meropenem susceptibility analysis of Burkholderia ubonensis.</title>
        <authorList>
            <person name="Price E.P."/>
            <person name="Sarovich D.S."/>
            <person name="Webb J.R."/>
            <person name="Hall C.M."/>
            <person name="Sahl J.W."/>
            <person name="Kaestli M."/>
            <person name="Mayo M."/>
            <person name="Harrington G."/>
            <person name="Baker A.L."/>
            <person name="Sidak-Loftis L.C."/>
            <person name="Lummis M."/>
            <person name="Schupp J.M."/>
            <person name="Gillece J.D."/>
            <person name="Tuanyok A."/>
            <person name="Warner J."/>
            <person name="Busch J.D."/>
            <person name="Keim P."/>
            <person name="Currie B.J."/>
            <person name="Wagner D.M."/>
        </authorList>
    </citation>
    <scope>NUCLEOTIDE SEQUENCE [LARGE SCALE GENOMIC DNA]</scope>
    <source>
        <strain evidence="2 3">A21</strain>
    </source>
</reference>
<comment type="caution">
    <text evidence="2">The sequence shown here is derived from an EMBL/GenBank/DDBJ whole genome shotgun (WGS) entry which is preliminary data.</text>
</comment>
<protein>
    <recommendedName>
        <fullName evidence="1">DUF6602 domain-containing protein</fullName>
    </recommendedName>
</protein>
<dbReference type="RefSeq" id="WP_076474968.1">
    <property type="nucleotide sequence ID" value="NZ_MTJZ01000004.1"/>
</dbReference>
<dbReference type="Proteomes" id="UP000187194">
    <property type="component" value="Unassembled WGS sequence"/>
</dbReference>
<evidence type="ECO:0000313" key="2">
    <source>
        <dbReference type="EMBL" id="OMG74724.1"/>
    </source>
</evidence>
<name>A0A1R1JHA0_9BURK</name>